<keyword evidence="2" id="KW-1185">Reference proteome</keyword>
<dbReference type="Proteomes" id="UP000278789">
    <property type="component" value="Segment"/>
</dbReference>
<evidence type="ECO:0000313" key="1">
    <source>
        <dbReference type="EMBL" id="AYN58021.1"/>
    </source>
</evidence>
<name>A0A3G2KGE4_9CAUD</name>
<dbReference type="GeneID" id="55611932"/>
<dbReference type="EMBL" id="MH834613">
    <property type="protein sequence ID" value="AYN58021.1"/>
    <property type="molecule type" value="Genomic_DNA"/>
</dbReference>
<gene>
    <name evidence="1" type="primary">72</name>
    <name evidence="1" type="ORF">SEA_FOWLMOUTH_72</name>
</gene>
<dbReference type="RefSeq" id="YP_009841739.1">
    <property type="nucleotide sequence ID" value="NC_048734.1"/>
</dbReference>
<proteinExistence type="predicted"/>
<accession>A0A3G2KGE4</accession>
<evidence type="ECO:0000313" key="2">
    <source>
        <dbReference type="Proteomes" id="UP000278789"/>
    </source>
</evidence>
<sequence>MSENPTETSDFVTLTKSQYERLMADHRKLKAIRETVEEYRMTKKLIAAHISAGHLHRLRRKALSKITLLLQSKV</sequence>
<reference evidence="1" key="1">
    <citation type="submission" date="2018-09" db="EMBL/GenBank/DDBJ databases">
        <authorList>
            <person name="Bryant B."/>
            <person name="Burch A."/>
            <person name="Dorissaint R."/>
            <person name="Douthitt C."/>
            <person name="Garofalo J."/>
            <person name="Kuiack J."/>
            <person name="Marcillon S."/>
            <person name="Moreno J."/>
            <person name="Norus J."/>
            <person name="Parks M."/>
            <person name="Peroza J."/>
            <person name="Wilse K."/>
            <person name="Wiersma-Koch H."/>
            <person name="D'Elia T."/>
            <person name="Garlena R.A."/>
            <person name="Russell D.A."/>
            <person name="Pope W.H."/>
            <person name="Jacobs-Sera D."/>
            <person name="Hatfull G.F."/>
        </authorList>
    </citation>
    <scope>NUCLEOTIDE SEQUENCE [LARGE SCALE GENOMIC DNA]</scope>
</reference>
<dbReference type="KEGG" id="vg:55611932"/>
<protein>
    <submittedName>
        <fullName evidence="1">Uncharacterized protein</fullName>
    </submittedName>
</protein>
<organism evidence="1 2">
    <name type="scientific">Mycobacterium phage Fowlmouth</name>
    <dbReference type="NCBI Taxonomy" id="2419978"/>
    <lineage>
        <taxon>Viruses</taxon>
        <taxon>Duplodnaviria</taxon>
        <taxon>Heunggongvirae</taxon>
        <taxon>Uroviricota</taxon>
        <taxon>Caudoviricetes</taxon>
        <taxon>Fowlmouthvirus</taxon>
        <taxon>Fowlmouthvirus fowlmouth</taxon>
    </lineage>
</organism>